<dbReference type="Ensembl" id="ENSSMRT00000022261.1">
    <property type="protein sequence ID" value="ENSSMRP00000018988.1"/>
    <property type="gene ID" value="ENSSMRG00000014793.1"/>
</dbReference>
<dbReference type="GeneTree" id="ENSGT00950000183166"/>
<reference evidence="3" key="2">
    <citation type="submission" date="2025-09" db="UniProtKB">
        <authorList>
            <consortium name="Ensembl"/>
        </authorList>
    </citation>
    <scope>IDENTIFICATION</scope>
</reference>
<protein>
    <recommendedName>
        <fullName evidence="2">Translin-associated factor X-interacting protein 1 N-terminal domain-containing protein</fullName>
    </recommendedName>
</protein>
<dbReference type="InterPro" id="IPR032755">
    <property type="entry name" value="TSNAXIP1_N"/>
</dbReference>
<sequence>MMETPPASPKRHSVLPPIMREADKEFLESIQNYIVSEIEKVGCTEEGPAEEYYIIYKNVFEMIIEHVNVYKNILTTIKQEYDSFIEAIKKGQQTAFFLHGKLKALACEPSTLMYYKKRMVQLEE</sequence>
<evidence type="ECO:0000313" key="3">
    <source>
        <dbReference type="Ensembl" id="ENSSMRP00000018988.1"/>
    </source>
</evidence>
<evidence type="ECO:0000313" key="4">
    <source>
        <dbReference type="Proteomes" id="UP000694421"/>
    </source>
</evidence>
<dbReference type="AlphaFoldDB" id="A0A8D0CEG8"/>
<keyword evidence="4" id="KW-1185">Reference proteome</keyword>
<accession>A0A8D0CEG8</accession>
<keyword evidence="1" id="KW-0175">Coiled coil</keyword>
<name>A0A8D0CEG8_SALMN</name>
<evidence type="ECO:0000259" key="2">
    <source>
        <dbReference type="Pfam" id="PF15739"/>
    </source>
</evidence>
<dbReference type="Proteomes" id="UP000694421">
    <property type="component" value="Unplaced"/>
</dbReference>
<proteinExistence type="predicted"/>
<organism evidence="3 4">
    <name type="scientific">Salvator merianae</name>
    <name type="common">Argentine black and white tegu</name>
    <name type="synonym">Tupinambis merianae</name>
    <dbReference type="NCBI Taxonomy" id="96440"/>
    <lineage>
        <taxon>Eukaryota</taxon>
        <taxon>Metazoa</taxon>
        <taxon>Chordata</taxon>
        <taxon>Craniata</taxon>
        <taxon>Vertebrata</taxon>
        <taxon>Euteleostomi</taxon>
        <taxon>Lepidosauria</taxon>
        <taxon>Squamata</taxon>
        <taxon>Bifurcata</taxon>
        <taxon>Unidentata</taxon>
        <taxon>Episquamata</taxon>
        <taxon>Laterata</taxon>
        <taxon>Teiioidea</taxon>
        <taxon>Teiidae</taxon>
        <taxon>Salvator</taxon>
    </lineage>
</organism>
<dbReference type="Pfam" id="PF15739">
    <property type="entry name" value="TSNAXIP1_N"/>
    <property type="match status" value="1"/>
</dbReference>
<reference evidence="3" key="1">
    <citation type="submission" date="2025-08" db="UniProtKB">
        <authorList>
            <consortium name="Ensembl"/>
        </authorList>
    </citation>
    <scope>IDENTIFICATION</scope>
</reference>
<evidence type="ECO:0000256" key="1">
    <source>
        <dbReference type="ARBA" id="ARBA00023054"/>
    </source>
</evidence>
<feature type="domain" description="Translin-associated factor X-interacting protein 1 N-terminal" evidence="2">
    <location>
        <begin position="31"/>
        <end position="121"/>
    </location>
</feature>